<proteinExistence type="inferred from homology"/>
<evidence type="ECO:0000256" key="14">
    <source>
        <dbReference type="ARBA" id="ARBA00058228"/>
    </source>
</evidence>
<keyword evidence="7" id="KW-0808">Transferase</keyword>
<evidence type="ECO:0000256" key="3">
    <source>
        <dbReference type="ARBA" id="ARBA00004962"/>
    </source>
</evidence>
<evidence type="ECO:0000259" key="19">
    <source>
        <dbReference type="Pfam" id="PF00291"/>
    </source>
</evidence>
<evidence type="ECO:0000256" key="10">
    <source>
        <dbReference type="ARBA" id="ARBA00023128"/>
    </source>
</evidence>
<evidence type="ECO:0000313" key="20">
    <source>
        <dbReference type="EMBL" id="OXG23884.1"/>
    </source>
</evidence>
<dbReference type="InterPro" id="IPR036052">
    <property type="entry name" value="TrpB-like_PALP_sf"/>
</dbReference>
<evidence type="ECO:0000256" key="15">
    <source>
        <dbReference type="ARBA" id="ARBA00072087"/>
    </source>
</evidence>
<keyword evidence="6" id="KW-0028">Amino-acid biosynthesis</keyword>
<dbReference type="EMBL" id="AMKT01000034">
    <property type="protein sequence ID" value="OXG23884.1"/>
    <property type="molecule type" value="Genomic_DNA"/>
</dbReference>
<dbReference type="SUPFAM" id="SSF53686">
    <property type="entry name" value="Tryptophan synthase beta subunit-like PLP-dependent enzymes"/>
    <property type="match status" value="1"/>
</dbReference>
<gene>
    <name evidence="20" type="ORF">C361_02424</name>
</gene>
<dbReference type="Proteomes" id="UP000199727">
    <property type="component" value="Unassembled WGS sequence"/>
</dbReference>
<evidence type="ECO:0000256" key="6">
    <source>
        <dbReference type="ARBA" id="ARBA00022605"/>
    </source>
</evidence>
<organism evidence="20 21">
    <name type="scientific">Cryptococcus neoformans Tu259-1</name>
    <dbReference type="NCBI Taxonomy" id="1230072"/>
    <lineage>
        <taxon>Eukaryota</taxon>
        <taxon>Fungi</taxon>
        <taxon>Dikarya</taxon>
        <taxon>Basidiomycota</taxon>
        <taxon>Agaricomycotina</taxon>
        <taxon>Tremellomycetes</taxon>
        <taxon>Tremellales</taxon>
        <taxon>Cryptococcaceae</taxon>
        <taxon>Cryptococcus</taxon>
        <taxon>Cryptococcus neoformans species complex</taxon>
    </lineage>
</organism>
<feature type="domain" description="Tryptophan synthase beta chain-like PALP" evidence="19">
    <location>
        <begin position="74"/>
        <end position="370"/>
    </location>
</feature>
<comment type="subcellular location">
    <subcellularLocation>
        <location evidence="2">Mitochondrion</location>
    </subcellularLocation>
</comment>
<evidence type="ECO:0000256" key="5">
    <source>
        <dbReference type="ARBA" id="ARBA00012681"/>
    </source>
</evidence>
<keyword evidence="11" id="KW-0198">Cysteine biosynthesis</keyword>
<dbReference type="Pfam" id="PF00291">
    <property type="entry name" value="PALP"/>
    <property type="match status" value="1"/>
</dbReference>
<dbReference type="FunFam" id="3.40.50.1100:FF:000011">
    <property type="entry name" value="Cysteine synthase (o-acetylserine)"/>
    <property type="match status" value="1"/>
</dbReference>
<dbReference type="GO" id="GO:0005739">
    <property type="term" value="C:mitochondrion"/>
    <property type="evidence" value="ECO:0007669"/>
    <property type="project" value="UniProtKB-SubCell"/>
</dbReference>
<evidence type="ECO:0000256" key="9">
    <source>
        <dbReference type="ARBA" id="ARBA00022946"/>
    </source>
</evidence>
<evidence type="ECO:0000256" key="13">
    <source>
        <dbReference type="ARBA" id="ARBA00050981"/>
    </source>
</evidence>
<evidence type="ECO:0000313" key="21">
    <source>
        <dbReference type="Proteomes" id="UP000199727"/>
    </source>
</evidence>
<evidence type="ECO:0000256" key="11">
    <source>
        <dbReference type="ARBA" id="ARBA00023192"/>
    </source>
</evidence>
<dbReference type="InterPro" id="IPR001926">
    <property type="entry name" value="TrpB-like_PALP"/>
</dbReference>
<keyword evidence="10" id="KW-0496">Mitochondrion</keyword>
<evidence type="ECO:0000256" key="8">
    <source>
        <dbReference type="ARBA" id="ARBA00022898"/>
    </source>
</evidence>
<dbReference type="PROSITE" id="PS00165">
    <property type="entry name" value="DEHYDRATASE_SER_THR"/>
    <property type="match status" value="1"/>
</dbReference>
<dbReference type="NCBIfam" id="NF007989">
    <property type="entry name" value="PRK10717.1"/>
    <property type="match status" value="1"/>
</dbReference>
<keyword evidence="9" id="KW-0809">Transit peptide</keyword>
<evidence type="ECO:0000256" key="1">
    <source>
        <dbReference type="ARBA" id="ARBA00001933"/>
    </source>
</evidence>
<dbReference type="GO" id="GO:0004124">
    <property type="term" value="F:cysteine synthase activity"/>
    <property type="evidence" value="ECO:0007669"/>
    <property type="project" value="UniProtKB-EC"/>
</dbReference>
<dbReference type="Gene3D" id="3.40.50.1100">
    <property type="match status" value="2"/>
</dbReference>
<accession>A0A854QCH4</accession>
<evidence type="ECO:0000256" key="4">
    <source>
        <dbReference type="ARBA" id="ARBA00007103"/>
    </source>
</evidence>
<comment type="cofactor">
    <cofactor evidence="1">
        <name>pyridoxal 5'-phosphate</name>
        <dbReference type="ChEBI" id="CHEBI:597326"/>
    </cofactor>
</comment>
<comment type="function">
    <text evidence="14">Catalyzes the conversion of O-succinyl-L-serine into cysteine, the last step in the cysteine biosynthesis pathway. Can also use O-acetyl-L-serine.</text>
</comment>
<evidence type="ECO:0000256" key="16">
    <source>
        <dbReference type="ARBA" id="ARBA00078262"/>
    </source>
</evidence>
<comment type="similarity">
    <text evidence="4">Belongs to the cysteine synthase/cystathionine beta-synthase family.</text>
</comment>
<name>A0A854QCH4_CRYNE</name>
<evidence type="ECO:0000256" key="17">
    <source>
        <dbReference type="ARBA" id="ARBA00079147"/>
    </source>
</evidence>
<protein>
    <recommendedName>
        <fullName evidence="15">Cysteine synthase 1</fullName>
        <ecNumber evidence="5">2.5.1.47</ecNumber>
    </recommendedName>
    <alternativeName>
        <fullName evidence="16">O-acetylserine (thiol)-lyase 1</fullName>
    </alternativeName>
    <alternativeName>
        <fullName evidence="17">O-acetylserine sulfhydrylase 1</fullName>
    </alternativeName>
    <alternativeName>
        <fullName evidence="18">O-succinylserine sulfhydrylase</fullName>
    </alternativeName>
</protein>
<dbReference type="CDD" id="cd01561">
    <property type="entry name" value="CBS_like"/>
    <property type="match status" value="1"/>
</dbReference>
<keyword evidence="8" id="KW-0663">Pyridoxal phosphate</keyword>
<dbReference type="GO" id="GO:0006535">
    <property type="term" value="P:cysteine biosynthetic process from serine"/>
    <property type="evidence" value="ECO:0007669"/>
    <property type="project" value="InterPro"/>
</dbReference>
<dbReference type="EC" id="2.5.1.47" evidence="5"/>
<sequence length="405" mass="43527">MVDYKFPIFFRNPAVVSSEHISSSLHIFSKSIENMVASRSANILRSVCPAVISSRAYATAAPAFGKAVNGFVGAIGNTPLIRLNRLSEETGCNILAKAEFMSPGGSIKDRAALYLVQDAEEKGLIRPGGTVVEGTAGNTGIGLAHVCRSKGYKCVIYMPDTQSQEKIDLLRMLGADVRPVPAVAFDNPQNYNHQAARYAASLENAVWTNQFDNVANRNAHIVSTGPEIWEQTDGGKLNAFICSTGTGGTLAGVTRYLTEKSNGRVEAWLADPPGSVLFNLVENGEIKREGNGSITEGIGQGRVTNNLAPDLSLLSGAIHVPDSASINMIYRLLDEEGLYVGASSALNVWSAVELAKRKGKGSTVVTVLCDGAYRYQARLFSRVWLESKGLVSHIPDHLQKYIVLP</sequence>
<evidence type="ECO:0000256" key="2">
    <source>
        <dbReference type="ARBA" id="ARBA00004173"/>
    </source>
</evidence>
<dbReference type="AlphaFoldDB" id="A0A854QCH4"/>
<comment type="catalytic activity">
    <reaction evidence="12">
        <text>O-acetyl-L-serine + hydrogen sulfide = L-cysteine + acetate</text>
        <dbReference type="Rhea" id="RHEA:14829"/>
        <dbReference type="ChEBI" id="CHEBI:29919"/>
        <dbReference type="ChEBI" id="CHEBI:30089"/>
        <dbReference type="ChEBI" id="CHEBI:35235"/>
        <dbReference type="ChEBI" id="CHEBI:58340"/>
        <dbReference type="EC" id="2.5.1.47"/>
    </reaction>
</comment>
<dbReference type="InterPro" id="IPR001216">
    <property type="entry name" value="P-phosphate_BS"/>
</dbReference>
<evidence type="ECO:0000256" key="12">
    <source>
        <dbReference type="ARBA" id="ARBA00047931"/>
    </source>
</evidence>
<dbReference type="OrthoDB" id="10259545at2759"/>
<dbReference type="InterPro" id="IPR050214">
    <property type="entry name" value="Cys_Synth/Cystath_Beta-Synth"/>
</dbReference>
<dbReference type="GO" id="GO:0030170">
    <property type="term" value="F:pyridoxal phosphate binding"/>
    <property type="evidence" value="ECO:0007669"/>
    <property type="project" value="InterPro"/>
</dbReference>
<evidence type="ECO:0000256" key="18">
    <source>
        <dbReference type="ARBA" id="ARBA00081847"/>
    </source>
</evidence>
<reference evidence="20 21" key="1">
    <citation type="submission" date="2017-06" db="EMBL/GenBank/DDBJ databases">
        <title>Global population genomics of the pathogenic fungus Cryptococcus neoformans var. grubii.</title>
        <authorList>
            <person name="Cuomo C."/>
            <person name="Litvintseva A."/>
            <person name="Chen Y."/>
            <person name="Young S."/>
            <person name="Zeng Q."/>
            <person name="Chapman S."/>
            <person name="Gujja S."/>
            <person name="Saif S."/>
            <person name="Birren B."/>
        </authorList>
    </citation>
    <scope>NUCLEOTIDE SEQUENCE [LARGE SCALE GENOMIC DNA]</scope>
    <source>
        <strain evidence="20 21">Tu259-1</strain>
    </source>
</reference>
<comment type="catalytic activity">
    <reaction evidence="13">
        <text>O-succinyl-L-serine + hydrogen sulfide = L-cysteine + succinate</text>
        <dbReference type="Rhea" id="RHEA:53816"/>
        <dbReference type="ChEBI" id="CHEBI:29919"/>
        <dbReference type="ChEBI" id="CHEBI:30031"/>
        <dbReference type="ChEBI" id="CHEBI:35235"/>
        <dbReference type="ChEBI" id="CHEBI:136856"/>
    </reaction>
</comment>
<dbReference type="InterPro" id="IPR000634">
    <property type="entry name" value="Ser/Thr_deHydtase_PyrdxlP-BS"/>
</dbReference>
<comment type="pathway">
    <text evidence="3">Amino-acid biosynthesis; L-cysteine biosynthesis; L-cysteine from L-serine: step 2/2.</text>
</comment>
<evidence type="ECO:0000256" key="7">
    <source>
        <dbReference type="ARBA" id="ARBA00022679"/>
    </source>
</evidence>
<comment type="caution">
    <text evidence="20">The sequence shown here is derived from an EMBL/GenBank/DDBJ whole genome shotgun (WGS) entry which is preliminary data.</text>
</comment>
<dbReference type="PROSITE" id="PS00901">
    <property type="entry name" value="CYS_SYNTHASE"/>
    <property type="match status" value="1"/>
</dbReference>
<dbReference type="PANTHER" id="PTHR10314">
    <property type="entry name" value="CYSTATHIONINE BETA-SYNTHASE"/>
    <property type="match status" value="1"/>
</dbReference>